<reference evidence="1 2" key="1">
    <citation type="submission" date="2019-06" db="EMBL/GenBank/DDBJ databases">
        <title>Whole genome shotgun sequence of Nitrobacter winogradskyi NBRC 14297.</title>
        <authorList>
            <person name="Hosoyama A."/>
            <person name="Uohara A."/>
            <person name="Ohji S."/>
            <person name="Ichikawa N."/>
        </authorList>
    </citation>
    <scope>NUCLEOTIDE SEQUENCE [LARGE SCALE GENOMIC DNA]</scope>
    <source>
        <strain evidence="1 2">NBRC 14297</strain>
    </source>
</reference>
<sequence>MIRLVTVASVISTYQKPAVVVDPNDNAQTELWASRLNVSRERLLETISEVGPSLAAVRHRLEKQE</sequence>
<dbReference type="OrthoDB" id="8127796at2"/>
<dbReference type="RefSeq" id="WP_141383554.1">
    <property type="nucleotide sequence ID" value="NZ_BJNF01000043.1"/>
</dbReference>
<dbReference type="Pfam" id="PF12244">
    <property type="entry name" value="DUF3606"/>
    <property type="match status" value="1"/>
</dbReference>
<accession>A0A4Y3WAC2</accession>
<organism evidence="1 2">
    <name type="scientific">Nitrobacter winogradskyi</name>
    <name type="common">Nitrobacter agilis</name>
    <dbReference type="NCBI Taxonomy" id="913"/>
    <lineage>
        <taxon>Bacteria</taxon>
        <taxon>Pseudomonadati</taxon>
        <taxon>Pseudomonadota</taxon>
        <taxon>Alphaproteobacteria</taxon>
        <taxon>Hyphomicrobiales</taxon>
        <taxon>Nitrobacteraceae</taxon>
        <taxon>Nitrobacter</taxon>
    </lineage>
</organism>
<proteinExistence type="predicted"/>
<evidence type="ECO:0000313" key="1">
    <source>
        <dbReference type="EMBL" id="GEC15894.1"/>
    </source>
</evidence>
<protein>
    <submittedName>
        <fullName evidence="1">Uncharacterized protein</fullName>
    </submittedName>
</protein>
<comment type="caution">
    <text evidence="1">The sequence shown here is derived from an EMBL/GenBank/DDBJ whole genome shotgun (WGS) entry which is preliminary data.</text>
</comment>
<dbReference type="AlphaFoldDB" id="A0A4Y3WAC2"/>
<dbReference type="Proteomes" id="UP000318825">
    <property type="component" value="Unassembled WGS sequence"/>
</dbReference>
<name>A0A4Y3WAC2_NITWI</name>
<dbReference type="InterPro" id="IPR022037">
    <property type="entry name" value="DUF3606"/>
</dbReference>
<dbReference type="EMBL" id="BJNF01000043">
    <property type="protein sequence ID" value="GEC15894.1"/>
    <property type="molecule type" value="Genomic_DNA"/>
</dbReference>
<evidence type="ECO:0000313" key="2">
    <source>
        <dbReference type="Proteomes" id="UP000318825"/>
    </source>
</evidence>
<gene>
    <name evidence="1" type="ORF">NWI01_17860</name>
</gene>